<dbReference type="AlphaFoldDB" id="A0A183GLZ3"/>
<organism evidence="3 4">
    <name type="scientific">Heligmosomoides polygyrus</name>
    <name type="common">Parasitic roundworm</name>
    <dbReference type="NCBI Taxonomy" id="6339"/>
    <lineage>
        <taxon>Eukaryota</taxon>
        <taxon>Metazoa</taxon>
        <taxon>Ecdysozoa</taxon>
        <taxon>Nematoda</taxon>
        <taxon>Chromadorea</taxon>
        <taxon>Rhabditida</taxon>
        <taxon>Rhabditina</taxon>
        <taxon>Rhabditomorpha</taxon>
        <taxon>Strongyloidea</taxon>
        <taxon>Heligmosomidae</taxon>
        <taxon>Heligmosomoides</taxon>
    </lineage>
</organism>
<evidence type="ECO:0000256" key="1">
    <source>
        <dbReference type="SAM" id="MobiDB-lite"/>
    </source>
</evidence>
<feature type="compositionally biased region" description="Basic and acidic residues" evidence="1">
    <location>
        <begin position="33"/>
        <end position="48"/>
    </location>
</feature>
<feature type="region of interest" description="Disordered" evidence="1">
    <location>
        <begin position="1"/>
        <end position="48"/>
    </location>
</feature>
<keyword evidence="3" id="KW-1185">Reference proteome</keyword>
<sequence>MKAVEVELTQGTVRRHASSVSRSAMPIRKREKRAPGEAEKRRKEKMLKREKLGPGATLQSDNFKWTVLKLLGSGGFGDVYKVVKEENQDRKRESQVTYASGGRRTEIDHIPLRRADLKTVHDVKVLLGGVAPQHRHMVANINMPLPSKLKVGPGLRGTRKVPRGALRKRWKDVIKRNLAEFGATVDDALGEVATD</sequence>
<protein>
    <submittedName>
        <fullName evidence="4">Protein kinase domain-containing protein</fullName>
    </submittedName>
</protein>
<name>A0A183GLZ3_HELPZ</name>
<reference evidence="2 3" key="1">
    <citation type="submission" date="2018-11" db="EMBL/GenBank/DDBJ databases">
        <authorList>
            <consortium name="Pathogen Informatics"/>
        </authorList>
    </citation>
    <scope>NUCLEOTIDE SEQUENCE [LARGE SCALE GENOMIC DNA]</scope>
</reference>
<accession>A0A183GLZ3</accession>
<dbReference type="OrthoDB" id="5877077at2759"/>
<proteinExistence type="predicted"/>
<gene>
    <name evidence="2" type="ORF">HPBE_LOCUS23712</name>
</gene>
<dbReference type="Gene3D" id="1.10.510.10">
    <property type="entry name" value="Transferase(Phosphotransferase) domain 1"/>
    <property type="match status" value="1"/>
</dbReference>
<dbReference type="WBParaSite" id="HPBE_0002371301-mRNA-1">
    <property type="protein sequence ID" value="HPBE_0002371301-mRNA-1"/>
    <property type="gene ID" value="HPBE_0002371301"/>
</dbReference>
<dbReference type="Proteomes" id="UP000050761">
    <property type="component" value="Unassembled WGS sequence"/>
</dbReference>
<evidence type="ECO:0000313" key="3">
    <source>
        <dbReference type="Proteomes" id="UP000050761"/>
    </source>
</evidence>
<reference evidence="4" key="2">
    <citation type="submission" date="2019-09" db="UniProtKB">
        <authorList>
            <consortium name="WormBaseParasite"/>
        </authorList>
    </citation>
    <scope>IDENTIFICATION</scope>
</reference>
<evidence type="ECO:0000313" key="2">
    <source>
        <dbReference type="EMBL" id="VDP40507.1"/>
    </source>
</evidence>
<evidence type="ECO:0000313" key="4">
    <source>
        <dbReference type="WBParaSite" id="HPBE_0002371301-mRNA-1"/>
    </source>
</evidence>
<accession>A0A3P8CKJ5</accession>
<dbReference type="EMBL" id="UZAH01035389">
    <property type="protein sequence ID" value="VDP40507.1"/>
    <property type="molecule type" value="Genomic_DNA"/>
</dbReference>